<comment type="caution">
    <text evidence="2">The sequence shown here is derived from an EMBL/GenBank/DDBJ whole genome shotgun (WGS) entry which is preliminary data.</text>
</comment>
<keyword evidence="3" id="KW-1185">Reference proteome</keyword>
<accession>A0A370GMD1</accession>
<organism evidence="2 3">
    <name type="scientific">Nocardia mexicana</name>
    <dbReference type="NCBI Taxonomy" id="279262"/>
    <lineage>
        <taxon>Bacteria</taxon>
        <taxon>Bacillati</taxon>
        <taxon>Actinomycetota</taxon>
        <taxon>Actinomycetes</taxon>
        <taxon>Mycobacteriales</taxon>
        <taxon>Nocardiaceae</taxon>
        <taxon>Nocardia</taxon>
    </lineage>
</organism>
<sequence>MTEPSPSPRPLGTAVWHTGPAWQQRLLDRIQNLAADRAQLLSRGYESSPGGTDGPLQAWRTHLHGLAAVRREAETHAEAVGIRRDHIIAAHAYGSGGIRPAPQRAGDAVRDTMVDGVAADVWQLQHMAALETVRLELSAGDAGFDPEQDATAQYARNMDALWRRAREVADAVGLTDDERNGMWATDTGEWRRLLDVTVSQYDLEDVEERWRVYAWPGIETDAQRAVSVLGSRIARGSVIDPVPIPAPQVMLSESAAALFRDDPSTETDGPDTAADAALPDGTEHDWTTTEPAPTPADDDPAAGVEP</sequence>
<dbReference type="STRING" id="1210089.GCA_001613165_06066"/>
<feature type="region of interest" description="Disordered" evidence="1">
    <location>
        <begin position="259"/>
        <end position="306"/>
    </location>
</feature>
<protein>
    <submittedName>
        <fullName evidence="2">Uncharacterized protein</fullName>
    </submittedName>
</protein>
<dbReference type="AlphaFoldDB" id="A0A370GMD1"/>
<reference evidence="2 3" key="1">
    <citation type="submission" date="2018-07" db="EMBL/GenBank/DDBJ databases">
        <title>Genomic Encyclopedia of Type Strains, Phase IV (KMG-IV): sequencing the most valuable type-strain genomes for metagenomic binning, comparative biology and taxonomic classification.</title>
        <authorList>
            <person name="Goeker M."/>
        </authorList>
    </citation>
    <scope>NUCLEOTIDE SEQUENCE [LARGE SCALE GENOMIC DNA]</scope>
    <source>
        <strain evidence="2 3">DSM 44952</strain>
    </source>
</reference>
<gene>
    <name evidence="2" type="ORF">DFR68_12041</name>
</gene>
<dbReference type="EMBL" id="QQAZ01000020">
    <property type="protein sequence ID" value="RDI43574.1"/>
    <property type="molecule type" value="Genomic_DNA"/>
</dbReference>
<dbReference type="OrthoDB" id="4568366at2"/>
<dbReference type="Proteomes" id="UP000255355">
    <property type="component" value="Unassembled WGS sequence"/>
</dbReference>
<proteinExistence type="predicted"/>
<evidence type="ECO:0000313" key="3">
    <source>
        <dbReference type="Proteomes" id="UP000255355"/>
    </source>
</evidence>
<name>A0A370GMD1_9NOCA</name>
<evidence type="ECO:0000256" key="1">
    <source>
        <dbReference type="SAM" id="MobiDB-lite"/>
    </source>
</evidence>
<dbReference type="RefSeq" id="WP_068027328.1">
    <property type="nucleotide sequence ID" value="NZ_QQAZ01000020.1"/>
</dbReference>
<evidence type="ECO:0000313" key="2">
    <source>
        <dbReference type="EMBL" id="RDI43574.1"/>
    </source>
</evidence>